<proteinExistence type="inferred from homology"/>
<evidence type="ECO:0000256" key="6">
    <source>
        <dbReference type="RuleBase" id="RU003355"/>
    </source>
</evidence>
<comment type="caution">
    <text evidence="10">The sequence shown here is derived from an EMBL/GenBank/DDBJ whole genome shotgun (WGS) entry which is preliminary data.</text>
</comment>
<accession>A0ABS5ACS8</accession>
<evidence type="ECO:0000256" key="3">
    <source>
        <dbReference type="ARBA" id="ARBA00022801"/>
    </source>
</evidence>
<evidence type="ECO:0000313" key="11">
    <source>
        <dbReference type="Proteomes" id="UP001519363"/>
    </source>
</evidence>
<dbReference type="Pfam" id="PF00082">
    <property type="entry name" value="Peptidase_S8"/>
    <property type="match status" value="1"/>
</dbReference>
<dbReference type="PROSITE" id="PS00137">
    <property type="entry name" value="SUBTILASE_HIS"/>
    <property type="match status" value="1"/>
</dbReference>
<dbReference type="InterPro" id="IPR015500">
    <property type="entry name" value="Peptidase_S8_subtilisin-rel"/>
</dbReference>
<feature type="active site" description="Charge relay system" evidence="5">
    <location>
        <position position="249"/>
    </location>
</feature>
<dbReference type="EMBL" id="JAGIOO010000001">
    <property type="protein sequence ID" value="MBP2474390.1"/>
    <property type="molecule type" value="Genomic_DNA"/>
</dbReference>
<evidence type="ECO:0000256" key="1">
    <source>
        <dbReference type="ARBA" id="ARBA00011073"/>
    </source>
</evidence>
<dbReference type="PRINTS" id="PR00723">
    <property type="entry name" value="SUBTILISIN"/>
</dbReference>
<protein>
    <submittedName>
        <fullName evidence="10">Subtilisin family serine protease</fullName>
    </submittedName>
</protein>
<feature type="domain" description="Peptidase S8/S53" evidence="9">
    <location>
        <begin position="208"/>
        <end position="465"/>
    </location>
</feature>
<dbReference type="InterPro" id="IPR023827">
    <property type="entry name" value="Peptidase_S8_Asp-AS"/>
</dbReference>
<keyword evidence="11" id="KW-1185">Reference proteome</keyword>
<organism evidence="10 11">
    <name type="scientific">Crossiella equi</name>
    <dbReference type="NCBI Taxonomy" id="130796"/>
    <lineage>
        <taxon>Bacteria</taxon>
        <taxon>Bacillati</taxon>
        <taxon>Actinomycetota</taxon>
        <taxon>Actinomycetes</taxon>
        <taxon>Pseudonocardiales</taxon>
        <taxon>Pseudonocardiaceae</taxon>
        <taxon>Crossiella</taxon>
    </lineage>
</organism>
<dbReference type="InterPro" id="IPR000209">
    <property type="entry name" value="Peptidase_S8/S53_dom"/>
</dbReference>
<dbReference type="PROSITE" id="PS00138">
    <property type="entry name" value="SUBTILASE_SER"/>
    <property type="match status" value="1"/>
</dbReference>
<dbReference type="InterPro" id="IPR050131">
    <property type="entry name" value="Peptidase_S8_subtilisin-like"/>
</dbReference>
<feature type="region of interest" description="Disordered" evidence="7">
    <location>
        <begin position="241"/>
        <end position="269"/>
    </location>
</feature>
<dbReference type="SUPFAM" id="SSF52025">
    <property type="entry name" value="PA domain"/>
    <property type="match status" value="1"/>
</dbReference>
<keyword evidence="4 5" id="KW-0720">Serine protease</keyword>
<evidence type="ECO:0000256" key="7">
    <source>
        <dbReference type="SAM" id="MobiDB-lite"/>
    </source>
</evidence>
<dbReference type="SUPFAM" id="SSF52743">
    <property type="entry name" value="Subtilisin-like"/>
    <property type="match status" value="1"/>
</dbReference>
<dbReference type="InterPro" id="IPR013783">
    <property type="entry name" value="Ig-like_fold"/>
</dbReference>
<name>A0ABS5ACS8_9PSEU</name>
<dbReference type="InterPro" id="IPR046450">
    <property type="entry name" value="PA_dom_sf"/>
</dbReference>
<evidence type="ECO:0000259" key="9">
    <source>
        <dbReference type="Pfam" id="PF00082"/>
    </source>
</evidence>
<evidence type="ECO:0000256" key="5">
    <source>
        <dbReference type="PROSITE-ProRule" id="PRU01240"/>
    </source>
</evidence>
<dbReference type="InterPro" id="IPR036852">
    <property type="entry name" value="Peptidase_S8/S53_dom_sf"/>
</dbReference>
<evidence type="ECO:0000256" key="4">
    <source>
        <dbReference type="ARBA" id="ARBA00022825"/>
    </source>
</evidence>
<dbReference type="GO" id="GO:0008233">
    <property type="term" value="F:peptidase activity"/>
    <property type="evidence" value="ECO:0007669"/>
    <property type="project" value="UniProtKB-KW"/>
</dbReference>
<sequence>MSRRPGILAALTALVLFSGSVGAVAEPRRKPGPEVPVRTASLTLVTGDEVRLDVFRDGRQAARLTGGDAYRSYVHDREAHVVPVAAEPYLDAGLLDPRLFNISRLLAESYDRRAELPLVLSYPDQAAARAAEPPAGSTRKAVLASAQAQAVRADRGRLREFWAALTEPGTRLAGGVAKVWLDGRVKASLEASVPQVGAPAAWQAGFDGTGGVVAVLDTGIDDTHPDLAGKVLEHKNFSEALGTEDKDGHGTHVASTVAGTGAASGGAKKGVAPGAKLLNGKVLDDEGFGTESGIIAGMEWAAGKAKVVSMSIGGGPTDGTDPMAQAVNRISRETGALFVIAAGNSMMPETVTSPGSADAALTVAAVDKQDKLAPFTSRGPRFGDHAVKPDLSAPGVAISAAAANSAGGERYQTMNGTSMATPHVSGAAALLAQRYPAWTGPQLKAALMSGTKQLHGISLYDQGAGRLDAGAAVTGTPAVRADAGSLSLGRFLGPYGSLEPVTRKVTYTNDGTAPVTVDLAATARTTTGASPAGQLSVSPAELVVPAGGSAEATVTLDLNLGEVGLYQGALTATPRGGGTAVRTALGFHKDLQHKLSVRALARDGKAPGYAGIGLWNLDTGTYHRLPVDASGGGGALVPPGSYFAGAFLATADPLDNDTEYTVVTKDELVVDGATTLTLDARGAREVRARTAEETEPVALSQTWTRASGARRFTSGFFYGRTVDRLYAMPMAKVARGEFELANRFWLETPAIRARVVSPDTVLNPDYMGLSTDIGKRLDGEHRLPVVYVGGGTPEEFAGRDIRGKIALIRQSETLKPDDQVKNAVAAKAGVAVVFGAKPGRFADHTTRNPAIPALELSNAEGRRLLDLLSRGPVSLDLKGSTHSPVQYHLVHPLPGGIPAGDLSFDASPGTLAAEQTRLHRVLDRIGSMGMFSYRPYDFIGLTGSHDRRWGTEHTRYFSANGTTYSPYFLANGAEDAVVTGRDEDLVPGSRRTTSWYQGPFQPGLSTALVPVTRLDERLRLNFAEFLDSDPDHYLRDLGTETAARVYRNGELVAEQPHALGEVPVGPAGDGDVYRVELDVHKGRPEWTVADGSFSAWTFRNRRAEPGKAVPLPVFQARWSLDLGLDNAAPADAVFGLALRAATQPGAPAVRAASVRAEVSYNDGGTWQRVDLRVQGADGGYAGAVQHPRKADSSGFVSLRVHAEDVDGNSVEQTLIRAYALR</sequence>
<dbReference type="PANTHER" id="PTHR43806:SF65">
    <property type="entry name" value="SERINE PROTEASE APRX"/>
    <property type="match status" value="1"/>
</dbReference>
<feature type="chain" id="PRO_5046110912" evidence="8">
    <location>
        <begin position="24"/>
        <end position="1221"/>
    </location>
</feature>
<gene>
    <name evidence="10" type="ORF">JOF53_003262</name>
</gene>
<feature type="compositionally biased region" description="Low complexity" evidence="7">
    <location>
        <begin position="251"/>
        <end position="261"/>
    </location>
</feature>
<keyword evidence="8" id="KW-0732">Signal</keyword>
<feature type="active site" description="Charge relay system" evidence="5">
    <location>
        <position position="217"/>
    </location>
</feature>
<comment type="similarity">
    <text evidence="1 5 6">Belongs to the peptidase S8 family.</text>
</comment>
<dbReference type="Gene3D" id="2.60.40.10">
    <property type="entry name" value="Immunoglobulins"/>
    <property type="match status" value="1"/>
</dbReference>
<evidence type="ECO:0000256" key="2">
    <source>
        <dbReference type="ARBA" id="ARBA00022670"/>
    </source>
</evidence>
<dbReference type="PANTHER" id="PTHR43806">
    <property type="entry name" value="PEPTIDASE S8"/>
    <property type="match status" value="1"/>
</dbReference>
<feature type="compositionally biased region" description="Basic and acidic residues" evidence="7">
    <location>
        <begin position="241"/>
        <end position="250"/>
    </location>
</feature>
<evidence type="ECO:0000313" key="10">
    <source>
        <dbReference type="EMBL" id="MBP2474390.1"/>
    </source>
</evidence>
<dbReference type="Gene3D" id="3.50.30.30">
    <property type="match status" value="1"/>
</dbReference>
<dbReference type="InterPro" id="IPR023828">
    <property type="entry name" value="Peptidase_S8_Ser-AS"/>
</dbReference>
<evidence type="ECO:0000256" key="8">
    <source>
        <dbReference type="SAM" id="SignalP"/>
    </source>
</evidence>
<dbReference type="PROSITE" id="PS00136">
    <property type="entry name" value="SUBTILASE_ASP"/>
    <property type="match status" value="1"/>
</dbReference>
<keyword evidence="3 5" id="KW-0378">Hydrolase</keyword>
<dbReference type="Proteomes" id="UP001519363">
    <property type="component" value="Unassembled WGS sequence"/>
</dbReference>
<dbReference type="RefSeq" id="WP_209707070.1">
    <property type="nucleotide sequence ID" value="NZ_JAGIOO010000001.1"/>
</dbReference>
<feature type="signal peptide" evidence="8">
    <location>
        <begin position="1"/>
        <end position="23"/>
    </location>
</feature>
<dbReference type="GO" id="GO:0006508">
    <property type="term" value="P:proteolysis"/>
    <property type="evidence" value="ECO:0007669"/>
    <property type="project" value="UniProtKB-KW"/>
</dbReference>
<dbReference type="PROSITE" id="PS51892">
    <property type="entry name" value="SUBTILASE"/>
    <property type="match status" value="1"/>
</dbReference>
<dbReference type="Gene3D" id="3.40.50.200">
    <property type="entry name" value="Peptidase S8/S53 domain"/>
    <property type="match status" value="1"/>
</dbReference>
<keyword evidence="2 5" id="KW-0645">Protease</keyword>
<feature type="active site" description="Charge relay system" evidence="5">
    <location>
        <position position="418"/>
    </location>
</feature>
<dbReference type="InterPro" id="IPR022398">
    <property type="entry name" value="Peptidase_S8_His-AS"/>
</dbReference>
<reference evidence="10 11" key="1">
    <citation type="submission" date="2021-03" db="EMBL/GenBank/DDBJ databases">
        <title>Sequencing the genomes of 1000 actinobacteria strains.</title>
        <authorList>
            <person name="Klenk H.-P."/>
        </authorList>
    </citation>
    <scope>NUCLEOTIDE SEQUENCE [LARGE SCALE GENOMIC DNA]</scope>
    <source>
        <strain evidence="10 11">DSM 44580</strain>
    </source>
</reference>